<evidence type="ECO:0000256" key="9">
    <source>
        <dbReference type="HAMAP-Rule" id="MF_00181"/>
    </source>
</evidence>
<dbReference type="PANTHER" id="PTHR11963:SF23">
    <property type="entry name" value="CYTOSOL AMINOPEPTIDASE"/>
    <property type="match status" value="1"/>
</dbReference>
<evidence type="ECO:0000259" key="10">
    <source>
        <dbReference type="PROSITE" id="PS00631"/>
    </source>
</evidence>
<dbReference type="InterPro" id="IPR023042">
    <property type="entry name" value="Peptidase_M17_leu_NH2_pept"/>
</dbReference>
<dbReference type="NCBIfam" id="NF002073">
    <property type="entry name" value="PRK00913.1-2"/>
    <property type="match status" value="1"/>
</dbReference>
<feature type="domain" description="Cytosol aminopeptidase" evidence="10">
    <location>
        <begin position="339"/>
        <end position="346"/>
    </location>
</feature>
<dbReference type="Pfam" id="PF02789">
    <property type="entry name" value="Peptidase_M17_N"/>
    <property type="match status" value="1"/>
</dbReference>
<dbReference type="GO" id="GO:0006508">
    <property type="term" value="P:proteolysis"/>
    <property type="evidence" value="ECO:0007669"/>
    <property type="project" value="UniProtKB-KW"/>
</dbReference>
<dbReference type="EMBL" id="QJUE01000005">
    <property type="protein sequence ID" value="PYE01244.1"/>
    <property type="molecule type" value="Genomic_DNA"/>
</dbReference>
<evidence type="ECO:0000256" key="3">
    <source>
        <dbReference type="ARBA" id="ARBA00009528"/>
    </source>
</evidence>
<keyword evidence="5 9" id="KW-0645">Protease</keyword>
<organism evidence="11 12">
    <name type="scientific">Prochlorococcus marinus XMU1408</name>
    <dbReference type="NCBI Taxonomy" id="2213228"/>
    <lineage>
        <taxon>Bacteria</taxon>
        <taxon>Bacillati</taxon>
        <taxon>Cyanobacteriota</taxon>
        <taxon>Cyanophyceae</taxon>
        <taxon>Synechococcales</taxon>
        <taxon>Prochlorococcaceae</taxon>
        <taxon>Prochlorococcus</taxon>
    </lineage>
</organism>
<comment type="catalytic activity">
    <reaction evidence="2 9">
        <text>Release of an N-terminal amino acid, preferentially leucine, but not glutamic or aspartic acids.</text>
        <dbReference type="EC" id="3.4.11.10"/>
    </reaction>
</comment>
<evidence type="ECO:0000256" key="4">
    <source>
        <dbReference type="ARBA" id="ARBA00022438"/>
    </source>
</evidence>
<dbReference type="Proteomes" id="UP000247807">
    <property type="component" value="Unassembled WGS sequence"/>
</dbReference>
<dbReference type="RefSeq" id="WP_158467072.1">
    <property type="nucleotide sequence ID" value="NZ_QJUE01000005.1"/>
</dbReference>
<evidence type="ECO:0000313" key="11">
    <source>
        <dbReference type="EMBL" id="PYE01244.1"/>
    </source>
</evidence>
<comment type="caution">
    <text evidence="11">The sequence shown here is derived from an EMBL/GenBank/DDBJ whole genome shotgun (WGS) entry which is preliminary data.</text>
</comment>
<evidence type="ECO:0000256" key="6">
    <source>
        <dbReference type="ARBA" id="ARBA00022801"/>
    </source>
</evidence>
<dbReference type="GO" id="GO:0030145">
    <property type="term" value="F:manganese ion binding"/>
    <property type="evidence" value="ECO:0007669"/>
    <property type="project" value="UniProtKB-UniRule"/>
</dbReference>
<dbReference type="AlphaFoldDB" id="A0A318QYZ1"/>
<feature type="active site" evidence="9">
    <location>
        <position position="345"/>
    </location>
</feature>
<keyword evidence="6 9" id="KW-0378">Hydrolase</keyword>
<keyword evidence="9" id="KW-0479">Metal-binding</keyword>
<feature type="binding site" evidence="9">
    <location>
        <position position="341"/>
    </location>
    <ligand>
        <name>Mn(2+)</name>
        <dbReference type="ChEBI" id="CHEBI:29035"/>
        <label>1</label>
    </ligand>
</feature>
<name>A0A318QYZ1_PROMR</name>
<dbReference type="CDD" id="cd00433">
    <property type="entry name" value="Peptidase_M17"/>
    <property type="match status" value="1"/>
</dbReference>
<feature type="active site" evidence="9">
    <location>
        <position position="269"/>
    </location>
</feature>
<comment type="catalytic activity">
    <reaction evidence="1 9">
        <text>Release of an N-terminal amino acid, Xaa-|-Yaa-, in which Xaa is preferably Leu, but may be other amino acids including Pro although not Arg or Lys, and Yaa may be Pro. Amino acid amides and methyl esters are also readily hydrolyzed, but rates on arylamides are exceedingly low.</text>
        <dbReference type="EC" id="3.4.11.1"/>
    </reaction>
</comment>
<dbReference type="EC" id="3.4.11.10" evidence="9"/>
<evidence type="ECO:0000256" key="8">
    <source>
        <dbReference type="ARBA" id="ARBA00049972"/>
    </source>
</evidence>
<comment type="cofactor">
    <cofactor evidence="9">
        <name>Mn(2+)</name>
        <dbReference type="ChEBI" id="CHEBI:29035"/>
    </cofactor>
    <text evidence="9">Binds 2 manganese ions per subunit.</text>
</comment>
<comment type="similarity">
    <text evidence="3 9">Belongs to the peptidase M17 family.</text>
</comment>
<dbReference type="PRINTS" id="PR00481">
    <property type="entry name" value="LAMNOPPTDASE"/>
</dbReference>
<proteinExistence type="inferred from homology"/>
<keyword evidence="9" id="KW-0963">Cytoplasm</keyword>
<dbReference type="NCBIfam" id="NF002076">
    <property type="entry name" value="PRK00913.2-3"/>
    <property type="match status" value="1"/>
</dbReference>
<reference evidence="11 12" key="1">
    <citation type="journal article" date="2018" name="Appl. Environ. Microbiol.">
        <title>Genome rearrangement shapes Prochlorococcus ecological adaptation.</title>
        <authorList>
            <person name="Yan W."/>
            <person name="Wei S."/>
            <person name="Wang Q."/>
            <person name="Xiao X."/>
            <person name="Zeng Q."/>
            <person name="Jiao N."/>
            <person name="Zhang R."/>
        </authorList>
    </citation>
    <scope>NUCLEOTIDE SEQUENCE [LARGE SCALE GENOMIC DNA]</scope>
    <source>
        <strain evidence="11 12">XMU1408</strain>
    </source>
</reference>
<feature type="binding site" evidence="9">
    <location>
        <position position="262"/>
    </location>
    <ligand>
        <name>Mn(2+)</name>
        <dbReference type="ChEBI" id="CHEBI:29035"/>
        <label>1</label>
    </ligand>
</feature>
<keyword evidence="4 9" id="KW-0031">Aminopeptidase</keyword>
<dbReference type="GO" id="GO:0070006">
    <property type="term" value="F:metalloaminopeptidase activity"/>
    <property type="evidence" value="ECO:0007669"/>
    <property type="project" value="InterPro"/>
</dbReference>
<evidence type="ECO:0000256" key="5">
    <source>
        <dbReference type="ARBA" id="ARBA00022670"/>
    </source>
</evidence>
<sequence>MQISAVSKEINEWSGSVLIAGILEGTIESQINLFNSIIKDTFLSQRFNDSKFEGKKNQRLSIELIEGKIKKVIFIGLGKAETLRIDDLRKAASIGSRQVLSYEKKLGIFFPWDAFDPSSAACAVGEAVQLSSTKDLRFKSESKEPTQIDEVELIGLNSKTTKSAIAEINPICEGVKFARELVSAPPNVLTPYQMAKEAEKLATDYDLDLKILDKKECEERGMGAYLAVAKGSDLEPNFIHLKYSPKTVRNKVVLVGKGLTFDSGGYNLKVGASQIEKMKYDMGGSASVLGTARAIAELKPSDTEVHFIIAACENMINGSALHPGDIIKASNGKTIEVNNTDAEGRLTLADALVYACKLDPDAIVDLATLTGACVIALGDEIAGLWTDNDLLSEQLTKAAGKAGEGIWRMPMQNSYKSGIKSSIADLQNTGPRPGGSITAALFLKEFVNSSIPWAHIDIAGTCWTEKDRDLNPKGATGYGVRTLVNWIKELNMDNN</sequence>
<dbReference type="OrthoDB" id="9809354at2"/>
<dbReference type="InterPro" id="IPR043472">
    <property type="entry name" value="Macro_dom-like"/>
</dbReference>
<dbReference type="Gene3D" id="3.40.630.10">
    <property type="entry name" value="Zn peptidases"/>
    <property type="match status" value="1"/>
</dbReference>
<dbReference type="Gene3D" id="3.40.220.10">
    <property type="entry name" value="Leucine Aminopeptidase, subunit E, domain 1"/>
    <property type="match status" value="1"/>
</dbReference>
<accession>A0A318QYZ1</accession>
<keyword evidence="7 9" id="KW-0464">Manganese</keyword>
<dbReference type="InterPro" id="IPR011356">
    <property type="entry name" value="Leucine_aapep/pepB"/>
</dbReference>
<comment type="function">
    <text evidence="8 9">Presumably involved in the processing and regular turnover of intracellular proteins. Catalyzes the removal of unsubstituted N-terminal amino acids from various peptides.</text>
</comment>
<comment type="subcellular location">
    <subcellularLocation>
        <location evidence="9">Cytoplasm</location>
    </subcellularLocation>
</comment>
<feature type="binding site" evidence="9">
    <location>
        <position position="257"/>
    </location>
    <ligand>
        <name>Mn(2+)</name>
        <dbReference type="ChEBI" id="CHEBI:29035"/>
        <label>2</label>
    </ligand>
</feature>
<dbReference type="SUPFAM" id="SSF53187">
    <property type="entry name" value="Zn-dependent exopeptidases"/>
    <property type="match status" value="1"/>
</dbReference>
<dbReference type="HAMAP" id="MF_00181">
    <property type="entry name" value="Cytosol_peptidase_M17"/>
    <property type="match status" value="1"/>
</dbReference>
<dbReference type="PANTHER" id="PTHR11963">
    <property type="entry name" value="LEUCINE AMINOPEPTIDASE-RELATED"/>
    <property type="match status" value="1"/>
</dbReference>
<protein>
    <recommendedName>
        <fullName evidence="9">Probable cytosol aminopeptidase</fullName>
        <ecNumber evidence="9">3.4.11.1</ecNumber>
    </recommendedName>
    <alternativeName>
        <fullName evidence="9">Leucine aminopeptidase</fullName>
        <shortName evidence="9">LAP</shortName>
        <ecNumber evidence="9">3.4.11.10</ecNumber>
    </alternativeName>
    <alternativeName>
        <fullName evidence="9">Leucyl aminopeptidase</fullName>
    </alternativeName>
</protein>
<evidence type="ECO:0000313" key="12">
    <source>
        <dbReference type="Proteomes" id="UP000247807"/>
    </source>
</evidence>
<gene>
    <name evidence="9" type="primary">pepA</name>
    <name evidence="11" type="ORF">DNJ73_07455</name>
</gene>
<feature type="binding site" evidence="9">
    <location>
        <position position="343"/>
    </location>
    <ligand>
        <name>Mn(2+)</name>
        <dbReference type="ChEBI" id="CHEBI:29035"/>
        <label>2</label>
    </ligand>
</feature>
<feature type="binding site" evidence="9">
    <location>
        <position position="281"/>
    </location>
    <ligand>
        <name>Mn(2+)</name>
        <dbReference type="ChEBI" id="CHEBI:29035"/>
        <label>2</label>
    </ligand>
</feature>
<evidence type="ECO:0000256" key="2">
    <source>
        <dbReference type="ARBA" id="ARBA00000967"/>
    </source>
</evidence>
<dbReference type="InterPro" id="IPR008283">
    <property type="entry name" value="Peptidase_M17_N"/>
</dbReference>
<feature type="binding site" evidence="9">
    <location>
        <position position="262"/>
    </location>
    <ligand>
        <name>Mn(2+)</name>
        <dbReference type="ChEBI" id="CHEBI:29035"/>
        <label>2</label>
    </ligand>
</feature>
<dbReference type="GO" id="GO:0005737">
    <property type="term" value="C:cytoplasm"/>
    <property type="evidence" value="ECO:0007669"/>
    <property type="project" value="UniProtKB-SubCell"/>
</dbReference>
<dbReference type="PROSITE" id="PS00631">
    <property type="entry name" value="CYTOSOL_AP"/>
    <property type="match status" value="1"/>
</dbReference>
<dbReference type="EC" id="3.4.11.1" evidence="9"/>
<feature type="binding site" evidence="9">
    <location>
        <position position="343"/>
    </location>
    <ligand>
        <name>Mn(2+)</name>
        <dbReference type="ChEBI" id="CHEBI:29035"/>
        <label>1</label>
    </ligand>
</feature>
<dbReference type="Pfam" id="PF00883">
    <property type="entry name" value="Peptidase_M17"/>
    <property type="match status" value="1"/>
</dbReference>
<evidence type="ECO:0000256" key="1">
    <source>
        <dbReference type="ARBA" id="ARBA00000135"/>
    </source>
</evidence>
<dbReference type="SUPFAM" id="SSF52949">
    <property type="entry name" value="Macro domain-like"/>
    <property type="match status" value="1"/>
</dbReference>
<evidence type="ECO:0000256" key="7">
    <source>
        <dbReference type="ARBA" id="ARBA00023211"/>
    </source>
</evidence>
<dbReference type="InterPro" id="IPR000819">
    <property type="entry name" value="Peptidase_M17_C"/>
</dbReference>